<organism evidence="12 13">
    <name type="scientific">Undibacterium nitidum</name>
    <dbReference type="NCBI Taxonomy" id="2762298"/>
    <lineage>
        <taxon>Bacteria</taxon>
        <taxon>Pseudomonadati</taxon>
        <taxon>Pseudomonadota</taxon>
        <taxon>Betaproteobacteria</taxon>
        <taxon>Burkholderiales</taxon>
        <taxon>Oxalobacteraceae</taxon>
        <taxon>Undibacterium</taxon>
    </lineage>
</organism>
<dbReference type="EMBL" id="JACOFZ010000001">
    <property type="protein sequence ID" value="MBC3880181.1"/>
    <property type="molecule type" value="Genomic_DNA"/>
</dbReference>
<dbReference type="InterPro" id="IPR010138">
    <property type="entry name" value="UDP-diacylglucosamine_Hdrlase"/>
</dbReference>
<dbReference type="HAMAP" id="MF_00575">
    <property type="entry name" value="LpxH"/>
    <property type="match status" value="1"/>
</dbReference>
<evidence type="ECO:0000256" key="3">
    <source>
        <dbReference type="ARBA" id="ARBA00022519"/>
    </source>
</evidence>
<comment type="catalytic activity">
    <reaction evidence="10">
        <text>UDP-2-N,3-O-bis[(3R)-3-hydroxytetradecanoyl]-alpha-D-glucosamine + H2O = 2-N,3-O-bis[(3R)-3-hydroxytetradecanoyl]-alpha-D-glucosaminyl 1-phosphate + UMP + 2 H(+)</text>
        <dbReference type="Rhea" id="RHEA:25213"/>
        <dbReference type="ChEBI" id="CHEBI:15377"/>
        <dbReference type="ChEBI" id="CHEBI:15378"/>
        <dbReference type="ChEBI" id="CHEBI:57865"/>
        <dbReference type="ChEBI" id="CHEBI:57957"/>
        <dbReference type="ChEBI" id="CHEBI:78847"/>
        <dbReference type="EC" id="3.6.1.54"/>
    </reaction>
</comment>
<keyword evidence="5 10" id="KW-0479">Metal-binding</keyword>
<evidence type="ECO:0000256" key="8">
    <source>
        <dbReference type="ARBA" id="ARBA00023136"/>
    </source>
</evidence>
<feature type="binding site" evidence="10">
    <location>
        <begin position="96"/>
        <end position="97"/>
    </location>
    <ligand>
        <name>substrate</name>
    </ligand>
</feature>
<dbReference type="InterPro" id="IPR029052">
    <property type="entry name" value="Metallo-depent_PP-like"/>
</dbReference>
<dbReference type="Pfam" id="PF00149">
    <property type="entry name" value="Metallophos"/>
    <property type="match status" value="1"/>
</dbReference>
<evidence type="ECO:0000256" key="7">
    <source>
        <dbReference type="ARBA" id="ARBA00023098"/>
    </source>
</evidence>
<dbReference type="GO" id="GO:0005737">
    <property type="term" value="C:cytoplasm"/>
    <property type="evidence" value="ECO:0007669"/>
    <property type="project" value="InterPro"/>
</dbReference>
<dbReference type="GO" id="GO:0008758">
    <property type="term" value="F:UDP-2,3-diacylglucosamine hydrolase activity"/>
    <property type="evidence" value="ECO:0007669"/>
    <property type="project" value="UniProtKB-UniRule"/>
</dbReference>
<feature type="binding site" evidence="10">
    <location>
        <position position="96"/>
    </location>
    <ligand>
        <name>Mn(2+)</name>
        <dbReference type="ChEBI" id="CHEBI:29035"/>
        <label>2</label>
    </ligand>
</feature>
<sequence length="259" mass="29429">MKLSKDSAATTKAQARKLALFVSDVHLSPALPKTTERFLSFLSHQARDTENLYILGDLFEYWAGDDDLNDPYISSIVKSIKSVSESGVRLFWIAGNRDFLIGAQFCTTIGAQALVDPTLHELGGKPFLLSHGDALCTDDSSYMQFREMVRNPAWQQQFLGKPLSERKAIIEGMRKMSHQEQQTKRMEIMDVNLNAVNDLVKAHSGCTLIHGHTHRNAIHREEFAERYVLQDWDFDHSAQARGGYLELDHQSQLRFIHLV</sequence>
<feature type="binding site" evidence="10">
    <location>
        <position position="26"/>
    </location>
    <ligand>
        <name>Mn(2+)</name>
        <dbReference type="ChEBI" id="CHEBI:29035"/>
        <label>1</label>
    </ligand>
</feature>
<dbReference type="RefSeq" id="WP_186915288.1">
    <property type="nucleotide sequence ID" value="NZ_JACOFZ010000001.1"/>
</dbReference>
<evidence type="ECO:0000256" key="10">
    <source>
        <dbReference type="HAMAP-Rule" id="MF_00575"/>
    </source>
</evidence>
<dbReference type="GO" id="GO:0009245">
    <property type="term" value="P:lipid A biosynthetic process"/>
    <property type="evidence" value="ECO:0007669"/>
    <property type="project" value="UniProtKB-UniRule"/>
</dbReference>
<feature type="domain" description="Calcineurin-like phosphoesterase" evidence="11">
    <location>
        <begin position="20"/>
        <end position="215"/>
    </location>
</feature>
<feature type="binding site" evidence="10">
    <location>
        <position position="24"/>
    </location>
    <ligand>
        <name>Mn(2+)</name>
        <dbReference type="ChEBI" id="CHEBI:29035"/>
        <label>1</label>
    </ligand>
</feature>
<dbReference type="NCBIfam" id="NF003743">
    <property type="entry name" value="PRK05340.1"/>
    <property type="match status" value="1"/>
</dbReference>
<gene>
    <name evidence="10" type="primary">lpxH</name>
    <name evidence="12" type="ORF">H8K36_02215</name>
</gene>
<feature type="binding site" evidence="10">
    <location>
        <position position="212"/>
    </location>
    <ligand>
        <name>Mn(2+)</name>
        <dbReference type="ChEBI" id="CHEBI:29035"/>
        <label>2</label>
    </ligand>
</feature>
<proteinExistence type="inferred from homology"/>
<feature type="binding site" evidence="10">
    <location>
        <position position="177"/>
    </location>
    <ligand>
        <name>substrate</name>
    </ligand>
</feature>
<evidence type="ECO:0000256" key="6">
    <source>
        <dbReference type="ARBA" id="ARBA00022801"/>
    </source>
</evidence>
<protein>
    <recommendedName>
        <fullName evidence="10">UDP-2,3-diacylglucosamine hydrolase</fullName>
        <ecNumber evidence="10">3.6.1.54</ecNumber>
    </recommendedName>
    <alternativeName>
        <fullName evidence="10">UDP-2,3-diacylglucosamine diphosphatase</fullName>
    </alternativeName>
</protein>
<feature type="binding site" evidence="10">
    <location>
        <position position="184"/>
    </location>
    <ligand>
        <name>substrate</name>
    </ligand>
</feature>
<evidence type="ECO:0000313" key="12">
    <source>
        <dbReference type="EMBL" id="MBC3880181.1"/>
    </source>
</evidence>
<feature type="binding site" evidence="10">
    <location>
        <position position="212"/>
    </location>
    <ligand>
        <name>substrate</name>
    </ligand>
</feature>
<dbReference type="Gene3D" id="3.60.21.10">
    <property type="match status" value="1"/>
</dbReference>
<evidence type="ECO:0000256" key="5">
    <source>
        <dbReference type="ARBA" id="ARBA00022723"/>
    </source>
</evidence>
<comment type="function">
    <text evidence="10">Hydrolyzes the pyrophosphate bond of UDP-2,3-diacylglucosamine to yield 2,3-diacylglucosamine 1-phosphate (lipid X) and UMP by catalyzing the attack of water at the alpha-P atom. Involved in the biosynthesis of lipid A, a phosphorylated glycolipid that anchors the lipopolysaccharide to the outer membrane of the cell.</text>
</comment>
<keyword evidence="4 10" id="KW-0441">Lipid A biosynthesis</keyword>
<accession>A0A923HU82</accession>
<comment type="subcellular location">
    <subcellularLocation>
        <location evidence="10">Cell inner membrane</location>
        <topology evidence="10">Peripheral membrane protein</topology>
        <orientation evidence="10">Cytoplasmic side</orientation>
    </subcellularLocation>
</comment>
<dbReference type="PANTHER" id="PTHR34990">
    <property type="entry name" value="UDP-2,3-DIACYLGLUCOSAMINE HYDROLASE-RELATED"/>
    <property type="match status" value="1"/>
</dbReference>
<evidence type="ECO:0000313" key="13">
    <source>
        <dbReference type="Proteomes" id="UP000627446"/>
    </source>
</evidence>
<comment type="similarity">
    <text evidence="10">Belongs to the LpxH family.</text>
</comment>
<keyword evidence="6 10" id="KW-0378">Hydrolase</keyword>
<name>A0A923HU82_9BURK</name>
<keyword evidence="1 10" id="KW-1003">Cell membrane</keyword>
<keyword evidence="8 10" id="KW-0472">Membrane</keyword>
<comment type="caution">
    <text evidence="12">The sequence shown here is derived from an EMBL/GenBank/DDBJ whole genome shotgun (WGS) entry which is preliminary data.</text>
</comment>
<keyword evidence="13" id="KW-1185">Reference proteome</keyword>
<evidence type="ECO:0000256" key="2">
    <source>
        <dbReference type="ARBA" id="ARBA00022516"/>
    </source>
</evidence>
<comment type="pathway">
    <text evidence="10">Glycolipid biosynthesis; lipid IV(A) biosynthesis; lipid IV(A) from (3R)-3-hydroxytetradecanoyl-[acyl-carrier-protein] and UDP-N-acetyl-alpha-D-glucosamine: step 4/6.</text>
</comment>
<evidence type="ECO:0000256" key="9">
    <source>
        <dbReference type="ARBA" id="ARBA00023211"/>
    </source>
</evidence>
<dbReference type="PANTHER" id="PTHR34990:SF1">
    <property type="entry name" value="UDP-2,3-DIACYLGLUCOSAMINE HYDROLASE"/>
    <property type="match status" value="1"/>
</dbReference>
<dbReference type="CDD" id="cd07398">
    <property type="entry name" value="MPP_YbbF-LpxH"/>
    <property type="match status" value="1"/>
</dbReference>
<dbReference type="InterPro" id="IPR004843">
    <property type="entry name" value="Calcineurin-like_PHP"/>
</dbReference>
<keyword evidence="2 10" id="KW-0444">Lipid biosynthesis</keyword>
<dbReference type="AlphaFoldDB" id="A0A923HU82"/>
<feature type="binding site" evidence="10">
    <location>
        <position position="57"/>
    </location>
    <ligand>
        <name>Mn(2+)</name>
        <dbReference type="ChEBI" id="CHEBI:29035"/>
        <label>1</label>
    </ligand>
</feature>
<feature type="binding site" evidence="10">
    <location>
        <position position="131"/>
    </location>
    <ligand>
        <name>Mn(2+)</name>
        <dbReference type="ChEBI" id="CHEBI:29035"/>
        <label>2</label>
    </ligand>
</feature>
<evidence type="ECO:0000259" key="11">
    <source>
        <dbReference type="Pfam" id="PF00149"/>
    </source>
</evidence>
<feature type="binding site" evidence="10">
    <location>
        <position position="57"/>
    </location>
    <ligand>
        <name>Mn(2+)</name>
        <dbReference type="ChEBI" id="CHEBI:29035"/>
        <label>2</label>
    </ligand>
</feature>
<evidence type="ECO:0000256" key="1">
    <source>
        <dbReference type="ARBA" id="ARBA00022475"/>
    </source>
</evidence>
<keyword evidence="9 10" id="KW-0464">Manganese</keyword>
<dbReference type="SUPFAM" id="SSF56300">
    <property type="entry name" value="Metallo-dependent phosphatases"/>
    <property type="match status" value="1"/>
</dbReference>
<dbReference type="EC" id="3.6.1.54" evidence="10"/>
<dbReference type="InterPro" id="IPR043461">
    <property type="entry name" value="LpxH-like"/>
</dbReference>
<evidence type="ECO:0000256" key="4">
    <source>
        <dbReference type="ARBA" id="ARBA00022556"/>
    </source>
</evidence>
<dbReference type="GO" id="GO:0019897">
    <property type="term" value="C:extrinsic component of plasma membrane"/>
    <property type="evidence" value="ECO:0007669"/>
    <property type="project" value="UniProtKB-UniRule"/>
</dbReference>
<reference evidence="12" key="1">
    <citation type="submission" date="2020-08" db="EMBL/GenBank/DDBJ databases">
        <title>Novel species isolated from subtropical streams in China.</title>
        <authorList>
            <person name="Lu H."/>
        </authorList>
    </citation>
    <scope>NUCLEOTIDE SEQUENCE</scope>
    <source>
        <strain evidence="12">LX22W</strain>
    </source>
</reference>
<feature type="binding site" evidence="10">
    <location>
        <position position="214"/>
    </location>
    <ligand>
        <name>Mn(2+)</name>
        <dbReference type="ChEBI" id="CHEBI:29035"/>
        <label>1</label>
    </ligand>
</feature>
<dbReference type="NCBIfam" id="TIGR01854">
    <property type="entry name" value="lipid_A_lpxH"/>
    <property type="match status" value="1"/>
</dbReference>
<feature type="binding site" evidence="10">
    <location>
        <position position="181"/>
    </location>
    <ligand>
        <name>substrate</name>
    </ligand>
</feature>
<keyword evidence="7 10" id="KW-0443">Lipid metabolism</keyword>
<dbReference type="Proteomes" id="UP000627446">
    <property type="component" value="Unassembled WGS sequence"/>
</dbReference>
<dbReference type="GO" id="GO:0030145">
    <property type="term" value="F:manganese ion binding"/>
    <property type="evidence" value="ECO:0007669"/>
    <property type="project" value="UniProtKB-UniRule"/>
</dbReference>
<keyword evidence="3 10" id="KW-0997">Cell inner membrane</keyword>
<comment type="cofactor">
    <cofactor evidence="10">
        <name>Mn(2+)</name>
        <dbReference type="ChEBI" id="CHEBI:29035"/>
    </cofactor>
    <text evidence="10">Binds 2 Mn(2+) ions per subunit in a binuclear metal center.</text>
</comment>
<feature type="binding site" evidence="10">
    <location>
        <position position="139"/>
    </location>
    <ligand>
        <name>substrate</name>
    </ligand>
</feature>